<feature type="transmembrane region" description="Helical" evidence="2">
    <location>
        <begin position="432"/>
        <end position="451"/>
    </location>
</feature>
<dbReference type="Gene3D" id="2.30.30.140">
    <property type="match status" value="1"/>
</dbReference>
<dbReference type="EnsemblProtists" id="EOD39448">
    <property type="protein sequence ID" value="EOD39448"/>
    <property type="gene ID" value="EMIHUDRAFT_199905"/>
</dbReference>
<feature type="region of interest" description="Disordered" evidence="1">
    <location>
        <begin position="331"/>
        <end position="351"/>
    </location>
</feature>
<dbReference type="GeneID" id="17284719"/>
<evidence type="ECO:0000313" key="4">
    <source>
        <dbReference type="Proteomes" id="UP000013827"/>
    </source>
</evidence>
<protein>
    <submittedName>
        <fullName evidence="3">Uncharacterized protein</fullName>
    </submittedName>
</protein>
<dbReference type="PaxDb" id="2903-EOD39448"/>
<proteinExistence type="predicted"/>
<reference evidence="4" key="1">
    <citation type="journal article" date="2013" name="Nature">
        <title>Pan genome of the phytoplankton Emiliania underpins its global distribution.</title>
        <authorList>
            <person name="Read B.A."/>
            <person name="Kegel J."/>
            <person name="Klute M.J."/>
            <person name="Kuo A."/>
            <person name="Lefebvre S.C."/>
            <person name="Maumus F."/>
            <person name="Mayer C."/>
            <person name="Miller J."/>
            <person name="Monier A."/>
            <person name="Salamov A."/>
            <person name="Young J."/>
            <person name="Aguilar M."/>
            <person name="Claverie J.M."/>
            <person name="Frickenhaus S."/>
            <person name="Gonzalez K."/>
            <person name="Herman E.K."/>
            <person name="Lin Y.C."/>
            <person name="Napier J."/>
            <person name="Ogata H."/>
            <person name="Sarno A.F."/>
            <person name="Shmutz J."/>
            <person name="Schroeder D."/>
            <person name="de Vargas C."/>
            <person name="Verret F."/>
            <person name="von Dassow P."/>
            <person name="Valentin K."/>
            <person name="Van de Peer Y."/>
            <person name="Wheeler G."/>
            <person name="Dacks J.B."/>
            <person name="Delwiche C.F."/>
            <person name="Dyhrman S.T."/>
            <person name="Glockner G."/>
            <person name="John U."/>
            <person name="Richards T."/>
            <person name="Worden A.Z."/>
            <person name="Zhang X."/>
            <person name="Grigoriev I.V."/>
            <person name="Allen A.E."/>
            <person name="Bidle K."/>
            <person name="Borodovsky M."/>
            <person name="Bowler C."/>
            <person name="Brownlee C."/>
            <person name="Cock J.M."/>
            <person name="Elias M."/>
            <person name="Gladyshev V.N."/>
            <person name="Groth M."/>
            <person name="Guda C."/>
            <person name="Hadaegh A."/>
            <person name="Iglesias-Rodriguez M.D."/>
            <person name="Jenkins J."/>
            <person name="Jones B.M."/>
            <person name="Lawson T."/>
            <person name="Leese F."/>
            <person name="Lindquist E."/>
            <person name="Lobanov A."/>
            <person name="Lomsadze A."/>
            <person name="Malik S.B."/>
            <person name="Marsh M.E."/>
            <person name="Mackinder L."/>
            <person name="Mock T."/>
            <person name="Mueller-Roeber B."/>
            <person name="Pagarete A."/>
            <person name="Parker M."/>
            <person name="Probert I."/>
            <person name="Quesneville H."/>
            <person name="Raines C."/>
            <person name="Rensing S.A."/>
            <person name="Riano-Pachon D.M."/>
            <person name="Richier S."/>
            <person name="Rokitta S."/>
            <person name="Shiraiwa Y."/>
            <person name="Soanes D.M."/>
            <person name="van der Giezen M."/>
            <person name="Wahlund T.M."/>
            <person name="Williams B."/>
            <person name="Wilson W."/>
            <person name="Wolfe G."/>
            <person name="Wurch L.L."/>
        </authorList>
    </citation>
    <scope>NUCLEOTIDE SEQUENCE</scope>
</reference>
<evidence type="ECO:0000313" key="3">
    <source>
        <dbReference type="EnsemblProtists" id="EOD39448"/>
    </source>
</evidence>
<dbReference type="HOGENOM" id="CLU_552573_0_0_1"/>
<accession>A0A0D3KUL3</accession>
<dbReference type="Proteomes" id="UP000013827">
    <property type="component" value="Unassembled WGS sequence"/>
</dbReference>
<keyword evidence="4" id="KW-1185">Reference proteome</keyword>
<evidence type="ECO:0000256" key="1">
    <source>
        <dbReference type="SAM" id="MobiDB-lite"/>
    </source>
</evidence>
<dbReference type="RefSeq" id="XP_005791877.1">
    <property type="nucleotide sequence ID" value="XM_005791820.1"/>
</dbReference>
<sequence>MPLKKVVEHVLGGAEAEAQGKLKAGTHVMANVGGKDFHPGTILEKNADGSYSIQFDVGVGVRAKEAADIPSNINVENIRFVTRAAVGGAPLGHSSTAPSRQNDFGAAVALARSGERPPGVLPLPMRLCPTGQPGKLQAGKREVLLGQLYDVIDPRAEDAVTLSTWSSLYLPPEDGGKEVQQQFKEVAGKDGAVSTVQRHEFVTYALAEFKPFPDDVFHHVIRQLKLLASNQMKALKSKNAEDIERIDITTQALLEMKSLETRGLTDADVIAMMEQAHALTMEALQVKGEALNKKAGESRFAHRDAADARAKKLSSAWVMFVAEGDKIEEIEPRGKGTSDQPGSYGGLSVPTKTHDACRKYAEEVQRGEGKGGKRVAVAGTSSCRKEIGAGAGTDVSSQRGEGKGGTVSEPFLLSYTATATRRYTPPKFSDRLPYALAASATVLTSFLWFELPFKVDDMGEAMFVAWAVMAAFMFVVLLPGMFIDEDTVIDHGDK</sequence>
<dbReference type="AlphaFoldDB" id="A0A0D3KUL3"/>
<evidence type="ECO:0000256" key="2">
    <source>
        <dbReference type="SAM" id="Phobius"/>
    </source>
</evidence>
<reference evidence="3" key="2">
    <citation type="submission" date="2024-10" db="UniProtKB">
        <authorList>
            <consortium name="EnsemblProtists"/>
        </authorList>
    </citation>
    <scope>IDENTIFICATION</scope>
</reference>
<keyword evidence="2" id="KW-1133">Transmembrane helix</keyword>
<feature type="transmembrane region" description="Helical" evidence="2">
    <location>
        <begin position="463"/>
        <end position="483"/>
    </location>
</feature>
<organism evidence="3 4">
    <name type="scientific">Emiliania huxleyi (strain CCMP1516)</name>
    <dbReference type="NCBI Taxonomy" id="280463"/>
    <lineage>
        <taxon>Eukaryota</taxon>
        <taxon>Haptista</taxon>
        <taxon>Haptophyta</taxon>
        <taxon>Prymnesiophyceae</taxon>
        <taxon>Isochrysidales</taxon>
        <taxon>Noelaerhabdaceae</taxon>
        <taxon>Emiliania</taxon>
    </lineage>
</organism>
<keyword evidence="2" id="KW-0812">Transmembrane</keyword>
<name>A0A0D3KUL3_EMIH1</name>
<keyword evidence="2" id="KW-0472">Membrane</keyword>
<dbReference type="KEGG" id="ehx:EMIHUDRAFT_199905"/>